<dbReference type="PANTHER" id="PTHR16501">
    <property type="entry name" value="TRANSPORT AND GOLGI ORGANIZATION PROTEIN 11"/>
    <property type="match status" value="1"/>
</dbReference>
<evidence type="ECO:0000256" key="1">
    <source>
        <dbReference type="ARBA" id="ARBA00004200"/>
    </source>
</evidence>
<feature type="compositionally biased region" description="Basic and acidic residues" evidence="11">
    <location>
        <begin position="16"/>
        <end position="26"/>
    </location>
</feature>
<protein>
    <recommendedName>
        <fullName evidence="12">Mff-like domain-containing protein</fullName>
    </recommendedName>
</protein>
<feature type="domain" description="Mff-like" evidence="12">
    <location>
        <begin position="23"/>
        <end position="128"/>
    </location>
</feature>
<evidence type="ECO:0000256" key="9">
    <source>
        <dbReference type="ARBA" id="ARBA00023136"/>
    </source>
</evidence>
<evidence type="ECO:0000256" key="7">
    <source>
        <dbReference type="ARBA" id="ARBA00023054"/>
    </source>
</evidence>
<keyword evidence="7" id="KW-0175">Coiled coil</keyword>
<evidence type="ECO:0000256" key="3">
    <source>
        <dbReference type="ARBA" id="ARBA00009806"/>
    </source>
</evidence>
<keyword evidence="5" id="KW-1000">Mitochondrion outer membrane</keyword>
<dbReference type="InterPro" id="IPR039433">
    <property type="entry name" value="Mff-like_dom"/>
</dbReference>
<evidence type="ECO:0000313" key="13">
    <source>
        <dbReference type="EMBL" id="KAG8225203.1"/>
    </source>
</evidence>
<evidence type="ECO:0000256" key="5">
    <source>
        <dbReference type="ARBA" id="ARBA00022787"/>
    </source>
</evidence>
<reference evidence="13" key="1">
    <citation type="submission" date="2013-04" db="EMBL/GenBank/DDBJ databases">
        <authorList>
            <person name="Qu J."/>
            <person name="Murali S.C."/>
            <person name="Bandaranaike D."/>
            <person name="Bellair M."/>
            <person name="Blankenburg K."/>
            <person name="Chao H."/>
            <person name="Dinh H."/>
            <person name="Doddapaneni H."/>
            <person name="Downs B."/>
            <person name="Dugan-Rocha S."/>
            <person name="Elkadiri S."/>
            <person name="Gnanaolivu R.D."/>
            <person name="Hernandez B."/>
            <person name="Javaid M."/>
            <person name="Jayaseelan J.C."/>
            <person name="Lee S."/>
            <person name="Li M."/>
            <person name="Ming W."/>
            <person name="Munidasa M."/>
            <person name="Muniz J."/>
            <person name="Nguyen L."/>
            <person name="Ongeri F."/>
            <person name="Osuji N."/>
            <person name="Pu L.-L."/>
            <person name="Puazo M."/>
            <person name="Qu C."/>
            <person name="Quiroz J."/>
            <person name="Raj R."/>
            <person name="Weissenberger G."/>
            <person name="Xin Y."/>
            <person name="Zou X."/>
            <person name="Han Y."/>
            <person name="Richards S."/>
            <person name="Worley K."/>
            <person name="Muzny D."/>
            <person name="Gibbs R."/>
        </authorList>
    </citation>
    <scope>NUCLEOTIDE SEQUENCE</scope>
    <source>
        <strain evidence="13">Sampled in the wild</strain>
    </source>
</reference>
<feature type="compositionally biased region" description="Polar residues" evidence="11">
    <location>
        <begin position="1"/>
        <end position="15"/>
    </location>
</feature>
<evidence type="ECO:0000256" key="4">
    <source>
        <dbReference type="ARBA" id="ARBA00022692"/>
    </source>
</evidence>
<evidence type="ECO:0000313" key="14">
    <source>
        <dbReference type="Proteomes" id="UP000792457"/>
    </source>
</evidence>
<feature type="region of interest" description="Disordered" evidence="11">
    <location>
        <begin position="1"/>
        <end position="46"/>
    </location>
</feature>
<evidence type="ECO:0000256" key="10">
    <source>
        <dbReference type="ARBA" id="ARBA00023140"/>
    </source>
</evidence>
<keyword evidence="10" id="KW-0576">Peroxisome</keyword>
<reference evidence="13" key="2">
    <citation type="submission" date="2017-10" db="EMBL/GenBank/DDBJ databases">
        <title>Ladona fulva Genome sequencing and assembly.</title>
        <authorList>
            <person name="Murali S."/>
            <person name="Richards S."/>
            <person name="Bandaranaike D."/>
            <person name="Bellair M."/>
            <person name="Blankenburg K."/>
            <person name="Chao H."/>
            <person name="Dinh H."/>
            <person name="Doddapaneni H."/>
            <person name="Dugan-Rocha S."/>
            <person name="Elkadiri S."/>
            <person name="Gnanaolivu R."/>
            <person name="Hernandez B."/>
            <person name="Skinner E."/>
            <person name="Javaid M."/>
            <person name="Lee S."/>
            <person name="Li M."/>
            <person name="Ming W."/>
            <person name="Munidasa M."/>
            <person name="Muniz J."/>
            <person name="Nguyen L."/>
            <person name="Hughes D."/>
            <person name="Osuji N."/>
            <person name="Pu L.-L."/>
            <person name="Puazo M."/>
            <person name="Qu C."/>
            <person name="Quiroz J."/>
            <person name="Raj R."/>
            <person name="Weissenberger G."/>
            <person name="Xin Y."/>
            <person name="Zou X."/>
            <person name="Han Y."/>
            <person name="Worley K."/>
            <person name="Muzny D."/>
            <person name="Gibbs R."/>
        </authorList>
    </citation>
    <scope>NUCLEOTIDE SEQUENCE</scope>
    <source>
        <strain evidence="13">Sampled in the wild</strain>
    </source>
</reference>
<name>A0A8K0JZG7_LADFU</name>
<dbReference type="GO" id="GO:0005741">
    <property type="term" value="C:mitochondrial outer membrane"/>
    <property type="evidence" value="ECO:0007669"/>
    <property type="project" value="UniProtKB-SubCell"/>
</dbReference>
<evidence type="ECO:0000256" key="6">
    <source>
        <dbReference type="ARBA" id="ARBA00022989"/>
    </source>
</evidence>
<gene>
    <name evidence="13" type="ORF">J437_LFUL009486</name>
</gene>
<keyword evidence="6" id="KW-1133">Transmembrane helix</keyword>
<dbReference type="EMBL" id="KZ308228">
    <property type="protein sequence ID" value="KAG8225203.1"/>
    <property type="molecule type" value="Genomic_DNA"/>
</dbReference>
<dbReference type="InterPro" id="IPR008518">
    <property type="entry name" value="Mff/Tango-11"/>
</dbReference>
<dbReference type="OrthoDB" id="5986838at2759"/>
<dbReference type="GO" id="GO:0005777">
    <property type="term" value="C:peroxisome"/>
    <property type="evidence" value="ECO:0007669"/>
    <property type="project" value="UniProtKB-SubCell"/>
</dbReference>
<evidence type="ECO:0000259" key="12">
    <source>
        <dbReference type="Pfam" id="PF05644"/>
    </source>
</evidence>
<keyword evidence="4" id="KW-0812">Transmembrane</keyword>
<dbReference type="PANTHER" id="PTHR16501:SF6">
    <property type="entry name" value="TRANSPORT AND GOLGI ORGANIZATION PROTEIN 11"/>
    <property type="match status" value="1"/>
</dbReference>
<dbReference type="Proteomes" id="UP000792457">
    <property type="component" value="Unassembled WGS sequence"/>
</dbReference>
<organism evidence="13 14">
    <name type="scientific">Ladona fulva</name>
    <name type="common">Scarce chaser dragonfly</name>
    <name type="synonym">Libellula fulva</name>
    <dbReference type="NCBI Taxonomy" id="123851"/>
    <lineage>
        <taxon>Eukaryota</taxon>
        <taxon>Metazoa</taxon>
        <taxon>Ecdysozoa</taxon>
        <taxon>Arthropoda</taxon>
        <taxon>Hexapoda</taxon>
        <taxon>Insecta</taxon>
        <taxon>Pterygota</taxon>
        <taxon>Palaeoptera</taxon>
        <taxon>Odonata</taxon>
        <taxon>Epiprocta</taxon>
        <taxon>Anisoptera</taxon>
        <taxon>Libelluloidea</taxon>
        <taxon>Libellulidae</taxon>
        <taxon>Ladona</taxon>
    </lineage>
</organism>
<dbReference type="AlphaFoldDB" id="A0A8K0JZG7"/>
<sequence length="169" mass="18867">MANINPTSGMSSSGEHSFHGDHDNDISSKMQVPRSIRVGGNTSETTNYDTDVNWMTNVGYEALNMFVPDKILVAGEDKHIGLNEPLREMKLENAVMQHDPGTIRVKTPPRTITLEEHCFPASDEVQPQTFGGNNTYYNGYSQNEDHEIVVTPSRPLGRSPRHSFRPGLR</sequence>
<keyword evidence="8" id="KW-0496">Mitochondrion</keyword>
<proteinExistence type="inferred from homology"/>
<dbReference type="Pfam" id="PF05644">
    <property type="entry name" value="Miff"/>
    <property type="match status" value="1"/>
</dbReference>
<comment type="similarity">
    <text evidence="3">Belongs to the Tango11 family.</text>
</comment>
<accession>A0A8K0JZG7</accession>
<comment type="subcellular location">
    <subcellularLocation>
        <location evidence="1">Mitochondrion outer membrane</location>
        <topology evidence="1">Single-pass type IV membrane protein</topology>
    </subcellularLocation>
    <subcellularLocation>
        <location evidence="2">Peroxisome</location>
    </subcellularLocation>
</comment>
<keyword evidence="14" id="KW-1185">Reference proteome</keyword>
<keyword evidence="9" id="KW-0472">Membrane</keyword>
<comment type="caution">
    <text evidence="13">The sequence shown here is derived from an EMBL/GenBank/DDBJ whole genome shotgun (WGS) entry which is preliminary data.</text>
</comment>
<evidence type="ECO:0000256" key="11">
    <source>
        <dbReference type="SAM" id="MobiDB-lite"/>
    </source>
</evidence>
<evidence type="ECO:0000256" key="8">
    <source>
        <dbReference type="ARBA" id="ARBA00023128"/>
    </source>
</evidence>
<evidence type="ECO:0000256" key="2">
    <source>
        <dbReference type="ARBA" id="ARBA00004275"/>
    </source>
</evidence>